<reference evidence="2 3" key="1">
    <citation type="submission" date="2018-03" db="EMBL/GenBank/DDBJ databases">
        <title>The draft genome of Sphingosinicella sp. GL-C-18.</title>
        <authorList>
            <person name="Liu L."/>
            <person name="Li L."/>
            <person name="Liang L."/>
            <person name="Zhang X."/>
            <person name="Wang T."/>
        </authorList>
    </citation>
    <scope>NUCLEOTIDE SEQUENCE [LARGE SCALE GENOMIC DNA]</scope>
    <source>
        <strain evidence="2 3">GL-C-18</strain>
    </source>
</reference>
<comment type="caution">
    <text evidence="2">The sequence shown here is derived from an EMBL/GenBank/DDBJ whole genome shotgun (WGS) entry which is preliminary data.</text>
</comment>
<keyword evidence="1" id="KW-1133">Transmembrane helix</keyword>
<name>A0A2P7QPE9_9SPHN</name>
<evidence type="ECO:0000256" key="1">
    <source>
        <dbReference type="SAM" id="Phobius"/>
    </source>
</evidence>
<sequence length="79" mass="8571">MGRRAGVVGLFEAEEDVGGAIALAVGLVSSYTFYRLKDQDDLHAWEQKMLRPAGYMLAALFLGLAGLLFAMMAFDLTQA</sequence>
<gene>
    <name evidence="2" type="ORF">C7I55_14930</name>
</gene>
<evidence type="ECO:0000313" key="3">
    <source>
        <dbReference type="Proteomes" id="UP000241167"/>
    </source>
</evidence>
<proteinExistence type="predicted"/>
<accession>A0A2P7QPE9</accession>
<evidence type="ECO:0000313" key="2">
    <source>
        <dbReference type="EMBL" id="PSJ39853.1"/>
    </source>
</evidence>
<keyword evidence="1" id="KW-0812">Transmembrane</keyword>
<dbReference type="AlphaFoldDB" id="A0A2P7QPE9"/>
<protein>
    <submittedName>
        <fullName evidence="2">Uncharacterized protein</fullName>
    </submittedName>
</protein>
<dbReference type="EMBL" id="PXYI01000004">
    <property type="protein sequence ID" value="PSJ39853.1"/>
    <property type="molecule type" value="Genomic_DNA"/>
</dbReference>
<keyword evidence="3" id="KW-1185">Reference proteome</keyword>
<organism evidence="2 3">
    <name type="scientific">Allosphingosinicella deserti</name>
    <dbReference type="NCBI Taxonomy" id="2116704"/>
    <lineage>
        <taxon>Bacteria</taxon>
        <taxon>Pseudomonadati</taxon>
        <taxon>Pseudomonadota</taxon>
        <taxon>Alphaproteobacteria</taxon>
        <taxon>Sphingomonadales</taxon>
        <taxon>Sphingomonadaceae</taxon>
        <taxon>Allosphingosinicella</taxon>
    </lineage>
</organism>
<dbReference type="Proteomes" id="UP000241167">
    <property type="component" value="Unassembled WGS sequence"/>
</dbReference>
<feature type="transmembrane region" description="Helical" evidence="1">
    <location>
        <begin position="55"/>
        <end position="74"/>
    </location>
</feature>
<keyword evidence="1" id="KW-0472">Membrane</keyword>